<protein>
    <submittedName>
        <fullName evidence="2">Uncharacterized protein</fullName>
    </submittedName>
</protein>
<reference evidence="3" key="2">
    <citation type="submission" date="2013-12" db="EMBL/GenBank/DDBJ databases">
        <title>Evolution of pathogenesis and genome organization in the Tremellales.</title>
        <authorList>
            <person name="Cuomo C."/>
            <person name="Litvintseva A."/>
            <person name="Heitman J."/>
            <person name="Chen Y."/>
            <person name="Sun S."/>
            <person name="Springer D."/>
            <person name="Dromer F."/>
            <person name="Young S."/>
            <person name="Zeng Q."/>
            <person name="Chapman S."/>
            <person name="Gujja S."/>
            <person name="Saif S."/>
            <person name="Birren B."/>
        </authorList>
    </citation>
    <scope>NUCLEOTIDE SEQUENCE [LARGE SCALE GENOMIC DNA]</scope>
    <source>
        <strain evidence="3">CBS 10435</strain>
    </source>
</reference>
<reference evidence="2 3" key="1">
    <citation type="submission" date="2013-07" db="EMBL/GenBank/DDBJ databases">
        <title>The Genome Sequence of Kwoniella mangroviensis CBS10435.</title>
        <authorList>
            <consortium name="The Broad Institute Genome Sequencing Platform"/>
            <person name="Cuomo C."/>
            <person name="Litvintseva A."/>
            <person name="Chen Y."/>
            <person name="Heitman J."/>
            <person name="Sun S."/>
            <person name="Springer D."/>
            <person name="Dromer F."/>
            <person name="Young S.K."/>
            <person name="Zeng Q."/>
            <person name="Gargeya S."/>
            <person name="Fitzgerald M."/>
            <person name="Abouelleil A."/>
            <person name="Alvarado L."/>
            <person name="Berlin A.M."/>
            <person name="Chapman S.B."/>
            <person name="Dewar J."/>
            <person name="Goldberg J."/>
            <person name="Griggs A."/>
            <person name="Gujja S."/>
            <person name="Hansen M."/>
            <person name="Howarth C."/>
            <person name="Imamovic A."/>
            <person name="Larimer J."/>
            <person name="McCowan C."/>
            <person name="Murphy C."/>
            <person name="Pearson M."/>
            <person name="Priest M."/>
            <person name="Roberts A."/>
            <person name="Saif S."/>
            <person name="Shea T."/>
            <person name="Sykes S."/>
            <person name="Wortman J."/>
            <person name="Nusbaum C."/>
            <person name="Birren B."/>
        </authorList>
    </citation>
    <scope>NUCLEOTIDE SEQUENCE [LARGE SCALE GENOMIC DNA]</scope>
    <source>
        <strain evidence="2 3">CBS 10435</strain>
    </source>
</reference>
<sequence>MYDGAPLSDSVRSVQSFGTSSENHHHHQDPVRGDDMKDLELELDNIYQKFSQPHLEKGNNPYRIYTTARYYPSLKTLERFSITASPISDSDMSIVNMMNKDLNKGLNKNIDWFRDTVDDRHLGHFRREERIIFNTSVLNYENKVKNMIDLHQVIPEDFKGITGIELPSKSPELSPYSSDSEIELDIEGSIPEEEGEAICDTCQLLSEGQQGQTEPSNISSTNTHREHQLTKKQKHANRLSRRLKYVWNTKLNCFNKFDVDWEEGQYGMVPRNSELLFD</sequence>
<accession>A0A1B9IZI7</accession>
<feature type="region of interest" description="Disordered" evidence="1">
    <location>
        <begin position="1"/>
        <end position="33"/>
    </location>
</feature>
<feature type="compositionally biased region" description="Polar residues" evidence="1">
    <location>
        <begin position="209"/>
        <end position="222"/>
    </location>
</feature>
<dbReference type="AlphaFoldDB" id="A0A1B9IZI7"/>
<keyword evidence="3" id="KW-1185">Reference proteome</keyword>
<evidence type="ECO:0000313" key="2">
    <source>
        <dbReference type="EMBL" id="OCF60922.1"/>
    </source>
</evidence>
<name>A0A1B9IZI7_9TREE</name>
<gene>
    <name evidence="2" type="ORF">L486_00566</name>
</gene>
<dbReference type="Proteomes" id="UP000092583">
    <property type="component" value="Unassembled WGS sequence"/>
</dbReference>
<evidence type="ECO:0000256" key="1">
    <source>
        <dbReference type="SAM" id="MobiDB-lite"/>
    </source>
</evidence>
<feature type="compositionally biased region" description="Polar residues" evidence="1">
    <location>
        <begin position="10"/>
        <end position="21"/>
    </location>
</feature>
<dbReference type="OrthoDB" id="10659310at2759"/>
<proteinExistence type="predicted"/>
<feature type="region of interest" description="Disordered" evidence="1">
    <location>
        <begin position="209"/>
        <end position="236"/>
    </location>
</feature>
<evidence type="ECO:0000313" key="3">
    <source>
        <dbReference type="Proteomes" id="UP000092583"/>
    </source>
</evidence>
<organism evidence="2 3">
    <name type="scientific">Kwoniella mangroviensis CBS 10435</name>
    <dbReference type="NCBI Taxonomy" id="1331196"/>
    <lineage>
        <taxon>Eukaryota</taxon>
        <taxon>Fungi</taxon>
        <taxon>Dikarya</taxon>
        <taxon>Basidiomycota</taxon>
        <taxon>Agaricomycotina</taxon>
        <taxon>Tremellomycetes</taxon>
        <taxon>Tremellales</taxon>
        <taxon>Cryptococcaceae</taxon>
        <taxon>Kwoniella</taxon>
    </lineage>
</organism>
<dbReference type="EMBL" id="KI669459">
    <property type="protein sequence ID" value="OCF60922.1"/>
    <property type="molecule type" value="Genomic_DNA"/>
</dbReference>